<evidence type="ECO:0000313" key="2">
    <source>
        <dbReference type="Proteomes" id="UP001377567"/>
    </source>
</evidence>
<name>A0AAV5RWS5_MAUHU</name>
<protein>
    <submittedName>
        <fullName evidence="1">Spg1 protein</fullName>
    </submittedName>
</protein>
<comment type="caution">
    <text evidence="1">The sequence shown here is derived from an EMBL/GenBank/DDBJ whole genome shotgun (WGS) entry which is preliminary data.</text>
</comment>
<dbReference type="EMBL" id="BTGD01000003">
    <property type="protein sequence ID" value="GMM55078.1"/>
    <property type="molecule type" value="Genomic_DNA"/>
</dbReference>
<dbReference type="AlphaFoldDB" id="A0AAV5RWS5"/>
<gene>
    <name evidence="1" type="ORF">DAKH74_016940</name>
</gene>
<proteinExistence type="predicted"/>
<keyword evidence="2" id="KW-1185">Reference proteome</keyword>
<accession>A0AAV5RWS5</accession>
<organism evidence="1 2">
    <name type="scientific">Maudiozyma humilis</name>
    <name type="common">Sour dough yeast</name>
    <name type="synonym">Kazachstania humilis</name>
    <dbReference type="NCBI Taxonomy" id="51915"/>
    <lineage>
        <taxon>Eukaryota</taxon>
        <taxon>Fungi</taxon>
        <taxon>Dikarya</taxon>
        <taxon>Ascomycota</taxon>
        <taxon>Saccharomycotina</taxon>
        <taxon>Saccharomycetes</taxon>
        <taxon>Saccharomycetales</taxon>
        <taxon>Saccharomycetaceae</taxon>
        <taxon>Maudiozyma</taxon>
    </lineage>
</organism>
<reference evidence="1 2" key="1">
    <citation type="journal article" date="2023" name="Elife">
        <title>Identification of key yeast species and microbe-microbe interactions impacting larval growth of Drosophila in the wild.</title>
        <authorList>
            <person name="Mure A."/>
            <person name="Sugiura Y."/>
            <person name="Maeda R."/>
            <person name="Honda K."/>
            <person name="Sakurai N."/>
            <person name="Takahashi Y."/>
            <person name="Watada M."/>
            <person name="Katoh T."/>
            <person name="Gotoh A."/>
            <person name="Gotoh Y."/>
            <person name="Taniguchi I."/>
            <person name="Nakamura K."/>
            <person name="Hayashi T."/>
            <person name="Katayama T."/>
            <person name="Uemura T."/>
            <person name="Hattori Y."/>
        </authorList>
    </citation>
    <scope>NUCLEOTIDE SEQUENCE [LARGE SCALE GENOMIC DNA]</scope>
    <source>
        <strain evidence="1 2">KH-74</strain>
    </source>
</reference>
<dbReference type="Proteomes" id="UP001377567">
    <property type="component" value="Unassembled WGS sequence"/>
</dbReference>
<evidence type="ECO:0000313" key="1">
    <source>
        <dbReference type="EMBL" id="GMM55078.1"/>
    </source>
</evidence>
<sequence>MKIDNRIYTEAQQLARQPTFKYMMLGLVSAAVVPTVYARHLYLPYVKDRELTEQLSRLPAEESAVAKESLLPQWDDELTYEMFSSIL</sequence>